<feature type="signal peptide" evidence="1">
    <location>
        <begin position="1"/>
        <end position="23"/>
    </location>
</feature>
<evidence type="ECO:0008006" key="4">
    <source>
        <dbReference type="Google" id="ProtNLM"/>
    </source>
</evidence>
<sequence length="347" mass="39114">MKKQYIVSVILLMVTSMTMLASALDERSKRINKTFTVRPNTTVEVTNRYGKIHVNVWNKPTCEVKVEVVVEGRSAQRAKELLDQIDVEFDEGDAYLEMKTEYDGVNTKRNENFEVNYTINLPANNPLEIENHFGDVYLDSRTGITEVLLKYGQIKAGDFTGFLDLTLEFGGGSIGNLSSAELKVKYSELRIASAQDLDFEQQFSDIKLDAVNELEMESKYGDVELGVVGRAEIDAQFSGFTIDELKDYMDMTASYVSGFKINKVSSAFSEIDISGKFSDYTLVFPEKVAADLEARFSFSDLRMDRDDADVYYREKDTNRSEYKARLGGGSSTKKITVKSSYGDLTIR</sequence>
<protein>
    <recommendedName>
        <fullName evidence="4">Adhesin</fullName>
    </recommendedName>
</protein>
<evidence type="ECO:0000256" key="1">
    <source>
        <dbReference type="SAM" id="SignalP"/>
    </source>
</evidence>
<dbReference type="OrthoDB" id="1117657at2"/>
<keyword evidence="3" id="KW-1185">Reference proteome</keyword>
<organism evidence="2 3">
    <name type="scientific">Marinoscillum furvescens DSM 4134</name>
    <dbReference type="NCBI Taxonomy" id="1122208"/>
    <lineage>
        <taxon>Bacteria</taxon>
        <taxon>Pseudomonadati</taxon>
        <taxon>Bacteroidota</taxon>
        <taxon>Cytophagia</taxon>
        <taxon>Cytophagales</taxon>
        <taxon>Reichenbachiellaceae</taxon>
        <taxon>Marinoscillum</taxon>
    </lineage>
</organism>
<dbReference type="Gene3D" id="2.160.20.120">
    <property type="match status" value="1"/>
</dbReference>
<accession>A0A3D9L119</accession>
<keyword evidence="1" id="KW-0732">Signal</keyword>
<gene>
    <name evidence="2" type="ORF">C7460_11254</name>
</gene>
<dbReference type="EMBL" id="QREG01000012">
    <property type="protein sequence ID" value="RED97445.1"/>
    <property type="molecule type" value="Genomic_DNA"/>
</dbReference>
<comment type="caution">
    <text evidence="2">The sequence shown here is derived from an EMBL/GenBank/DDBJ whole genome shotgun (WGS) entry which is preliminary data.</text>
</comment>
<evidence type="ECO:0000313" key="3">
    <source>
        <dbReference type="Proteomes" id="UP000256779"/>
    </source>
</evidence>
<dbReference type="RefSeq" id="WP_115868601.1">
    <property type="nucleotide sequence ID" value="NZ_QREG01000012.1"/>
</dbReference>
<dbReference type="Proteomes" id="UP000256779">
    <property type="component" value="Unassembled WGS sequence"/>
</dbReference>
<name>A0A3D9L119_MARFU</name>
<dbReference type="AlphaFoldDB" id="A0A3D9L119"/>
<feature type="chain" id="PRO_5017654558" description="Adhesin" evidence="1">
    <location>
        <begin position="24"/>
        <end position="347"/>
    </location>
</feature>
<reference evidence="2 3" key="1">
    <citation type="submission" date="2018-07" db="EMBL/GenBank/DDBJ databases">
        <title>Genomic Encyclopedia of Type Strains, Phase IV (KMG-IV): sequencing the most valuable type-strain genomes for metagenomic binning, comparative biology and taxonomic classification.</title>
        <authorList>
            <person name="Goeker M."/>
        </authorList>
    </citation>
    <scope>NUCLEOTIDE SEQUENCE [LARGE SCALE GENOMIC DNA]</scope>
    <source>
        <strain evidence="2 3">DSM 4134</strain>
    </source>
</reference>
<evidence type="ECO:0000313" key="2">
    <source>
        <dbReference type="EMBL" id="RED97445.1"/>
    </source>
</evidence>
<proteinExistence type="predicted"/>